<sequence length="150" mass="17486">MVSIRKVFDEASLLVFGQLLSEKPLRHNAADIVCISDCISIDLTLLGDHRNSQDRSAIYHFDRVIQWWPCMDAVEFWIEPLRHLNIRHESNPIGCYFFDIDFCVAIGLFDNSRCWLQQEKSGVSCDEQERNCNKKWASLHPNIPTNFSKR</sequence>
<name>A0A0G9MXX4_9SPHN</name>
<proteinExistence type="predicted"/>
<protein>
    <submittedName>
        <fullName evidence="1">Uncharacterized protein</fullName>
    </submittedName>
</protein>
<evidence type="ECO:0000313" key="2">
    <source>
        <dbReference type="Proteomes" id="UP000053464"/>
    </source>
</evidence>
<comment type="caution">
    <text evidence="1">The sequence shown here is derived from an EMBL/GenBank/DDBJ whole genome shotgun (WGS) entry which is preliminary data.</text>
</comment>
<dbReference type="EMBL" id="LBHB01000001">
    <property type="protein sequence ID" value="KLE35596.1"/>
    <property type="molecule type" value="Genomic_DNA"/>
</dbReference>
<organism evidence="1 2">
    <name type="scientific">Aurantiacibacter luteus</name>
    <dbReference type="NCBI Taxonomy" id="1581420"/>
    <lineage>
        <taxon>Bacteria</taxon>
        <taxon>Pseudomonadati</taxon>
        <taxon>Pseudomonadota</taxon>
        <taxon>Alphaproteobacteria</taxon>
        <taxon>Sphingomonadales</taxon>
        <taxon>Erythrobacteraceae</taxon>
        <taxon>Aurantiacibacter</taxon>
    </lineage>
</organism>
<evidence type="ECO:0000313" key="1">
    <source>
        <dbReference type="EMBL" id="KLE35596.1"/>
    </source>
</evidence>
<gene>
    <name evidence="1" type="ORF">AAW00_04070</name>
</gene>
<reference evidence="1 2" key="1">
    <citation type="submission" date="2015-04" db="EMBL/GenBank/DDBJ databases">
        <title>The draft genome sequence of Erythrobacter luteus KA37.</title>
        <authorList>
            <person name="Zhuang L."/>
            <person name="Liu Y."/>
            <person name="Shao Z."/>
        </authorList>
    </citation>
    <scope>NUCLEOTIDE SEQUENCE [LARGE SCALE GENOMIC DNA]</scope>
    <source>
        <strain evidence="1 2">KA37</strain>
    </source>
</reference>
<dbReference type="AlphaFoldDB" id="A0A0G9MXX4"/>
<keyword evidence="2" id="KW-1185">Reference proteome</keyword>
<dbReference type="Proteomes" id="UP000053464">
    <property type="component" value="Unassembled WGS sequence"/>
</dbReference>
<accession>A0A0G9MXX4</accession>